<keyword evidence="2" id="KW-1185">Reference proteome</keyword>
<proteinExistence type="predicted"/>
<dbReference type="WBParaSite" id="ECPE_0000336001-mRNA-1">
    <property type="protein sequence ID" value="ECPE_0000336001-mRNA-1"/>
    <property type="gene ID" value="ECPE_0000336001"/>
</dbReference>
<name>A0A183A8S2_9TREM</name>
<gene>
    <name evidence="1" type="ORF">ECPE_LOCUS3357</name>
</gene>
<organism evidence="3">
    <name type="scientific">Echinostoma caproni</name>
    <dbReference type="NCBI Taxonomy" id="27848"/>
    <lineage>
        <taxon>Eukaryota</taxon>
        <taxon>Metazoa</taxon>
        <taxon>Spiralia</taxon>
        <taxon>Lophotrochozoa</taxon>
        <taxon>Platyhelminthes</taxon>
        <taxon>Trematoda</taxon>
        <taxon>Digenea</taxon>
        <taxon>Plagiorchiida</taxon>
        <taxon>Echinostomata</taxon>
        <taxon>Echinostomatoidea</taxon>
        <taxon>Echinostomatidae</taxon>
        <taxon>Echinostoma</taxon>
    </lineage>
</organism>
<evidence type="ECO:0000313" key="1">
    <source>
        <dbReference type="EMBL" id="VDP69258.1"/>
    </source>
</evidence>
<reference evidence="3" key="1">
    <citation type="submission" date="2016-06" db="UniProtKB">
        <authorList>
            <consortium name="WormBaseParasite"/>
        </authorList>
    </citation>
    <scope>IDENTIFICATION</scope>
</reference>
<sequence length="203" mass="22156">MCRPGHCHPGKHEYTAGLSMTWELFHYAVLRTNRQFTAAGGGGGGGPGRITLADYLDSLDGPDGSTKLLKPIPQLGSFRRVLGLSGSANSEPALAPTLAPVTQQPITREEHSACTRPTATSFTNCTGPSEEFSNQAMLITNDSLLPDKMTTGTPHYLPGTNKSASPSADYLIKRRFFLLERLVERYEELLKLMNEELQVHILN</sequence>
<dbReference type="Proteomes" id="UP000272942">
    <property type="component" value="Unassembled WGS sequence"/>
</dbReference>
<dbReference type="EMBL" id="UZAN01040321">
    <property type="protein sequence ID" value="VDP69258.1"/>
    <property type="molecule type" value="Genomic_DNA"/>
</dbReference>
<accession>A0A183A8S2</accession>
<evidence type="ECO:0000313" key="2">
    <source>
        <dbReference type="Proteomes" id="UP000272942"/>
    </source>
</evidence>
<reference evidence="1 2" key="2">
    <citation type="submission" date="2018-11" db="EMBL/GenBank/DDBJ databases">
        <authorList>
            <consortium name="Pathogen Informatics"/>
        </authorList>
    </citation>
    <scope>NUCLEOTIDE SEQUENCE [LARGE SCALE GENOMIC DNA]</scope>
    <source>
        <strain evidence="1 2">Egypt</strain>
    </source>
</reference>
<evidence type="ECO:0000313" key="3">
    <source>
        <dbReference type="WBParaSite" id="ECPE_0000336001-mRNA-1"/>
    </source>
</evidence>
<protein>
    <submittedName>
        <fullName evidence="3">Cardiotrophin-1</fullName>
    </submittedName>
</protein>
<dbReference type="AlphaFoldDB" id="A0A183A8S2"/>